<dbReference type="RefSeq" id="WP_012699188.1">
    <property type="nucleotide sequence ID" value="NC_012560.1"/>
</dbReference>
<dbReference type="Gene3D" id="3.30.70.2590">
    <property type="match status" value="1"/>
</dbReference>
<accession>C1DJH5</accession>
<dbReference type="InterPro" id="IPR022798">
    <property type="entry name" value="BcsD_bac"/>
</dbReference>
<dbReference type="InterPro" id="IPR038470">
    <property type="entry name" value="Cellsynth_D_sf"/>
</dbReference>
<evidence type="ECO:0000313" key="1">
    <source>
        <dbReference type="EMBL" id="ACO76760.1"/>
    </source>
</evidence>
<dbReference type="GO" id="GO:0030244">
    <property type="term" value="P:cellulose biosynthetic process"/>
    <property type="evidence" value="ECO:0007669"/>
    <property type="project" value="InterPro"/>
</dbReference>
<dbReference type="KEGG" id="avn:Avin_05070"/>
<dbReference type="Proteomes" id="UP000002424">
    <property type="component" value="Chromosome"/>
</dbReference>
<evidence type="ECO:0000313" key="2">
    <source>
        <dbReference type="Proteomes" id="UP000002424"/>
    </source>
</evidence>
<dbReference type="EMBL" id="CP001157">
    <property type="protein sequence ID" value="ACO76760.1"/>
    <property type="molecule type" value="Genomic_DNA"/>
</dbReference>
<keyword evidence="2" id="KW-1185">Reference proteome</keyword>
<protein>
    <submittedName>
        <fullName evidence="1">Cellulose synthase subunit D</fullName>
    </submittedName>
</protein>
<dbReference type="eggNOG" id="ENOG5031C94">
    <property type="taxonomic scope" value="Bacteria"/>
</dbReference>
<organism evidence="1 2">
    <name type="scientific">Azotobacter vinelandii (strain DJ / ATCC BAA-1303)</name>
    <dbReference type="NCBI Taxonomy" id="322710"/>
    <lineage>
        <taxon>Bacteria</taxon>
        <taxon>Pseudomonadati</taxon>
        <taxon>Pseudomonadota</taxon>
        <taxon>Gammaproteobacteria</taxon>
        <taxon>Pseudomonadales</taxon>
        <taxon>Pseudomonadaceae</taxon>
        <taxon>Azotobacter</taxon>
    </lineage>
</organism>
<dbReference type="Pfam" id="PF03500">
    <property type="entry name" value="Cellsynth_D"/>
    <property type="match status" value="1"/>
</dbReference>
<gene>
    <name evidence="1" type="primary">bcsD</name>
    <name evidence="1" type="ordered locus">Avin_05070</name>
</gene>
<name>C1DJH5_AZOVD</name>
<dbReference type="EnsemblBacteria" id="ACO76760">
    <property type="protein sequence ID" value="ACO76760"/>
    <property type="gene ID" value="Avin_05070"/>
</dbReference>
<sequence length="156" mass="17523">MTAENDIPARNLAYYGERHDDRPWWPFVRTLVGEICQSAGTADACHFLRHVGSRLAAAHPLEEQPTLAALEKALNGVLGGFEWGWVQLSTDNRSIRILHGAYPGARETAEHWSQAIAAVLEGMYQHWFQAQNQEVRLQVQCTDRSRSGALVFHCGR</sequence>
<dbReference type="GeneID" id="88183930"/>
<dbReference type="AlphaFoldDB" id="C1DJH5"/>
<dbReference type="STRING" id="322710.Avin_05070"/>
<proteinExistence type="predicted"/>
<reference evidence="1 2" key="1">
    <citation type="journal article" date="2009" name="J. Bacteriol.">
        <title>Genome sequence of Azotobacter vinelandii, an obligate aerobe specialized to support diverse anaerobic metabolic processes.</title>
        <authorList>
            <person name="Setubal J.C."/>
            <person name="dos Santos P."/>
            <person name="Goldman B.S."/>
            <person name="Ertesvag H."/>
            <person name="Espin G."/>
            <person name="Rubio L.M."/>
            <person name="Valla S."/>
            <person name="Almeida N.F."/>
            <person name="Balasubramanian D."/>
            <person name="Cromes L."/>
            <person name="Curatti L."/>
            <person name="Du Z."/>
            <person name="Godsy E."/>
            <person name="Goodner B."/>
            <person name="Hellner-Burris K."/>
            <person name="Hernandez J.A."/>
            <person name="Houmiel K."/>
            <person name="Imperial J."/>
            <person name="Kennedy C."/>
            <person name="Larson T.J."/>
            <person name="Latreille P."/>
            <person name="Ligon L.S."/>
            <person name="Lu J."/>
            <person name="Maerk M."/>
            <person name="Miller N.M."/>
            <person name="Norton S."/>
            <person name="O'Carroll I.P."/>
            <person name="Paulsen I."/>
            <person name="Raulfs E.C."/>
            <person name="Roemer R."/>
            <person name="Rosser J."/>
            <person name="Segura D."/>
            <person name="Slater S."/>
            <person name="Stricklin S.L."/>
            <person name="Studholme D.J."/>
            <person name="Sun J."/>
            <person name="Viana C.J."/>
            <person name="Wallin E."/>
            <person name="Wang B."/>
            <person name="Wheeler C."/>
            <person name="Zhu H."/>
            <person name="Dean D.R."/>
            <person name="Dixon R."/>
            <person name="Wood D."/>
        </authorList>
    </citation>
    <scope>NUCLEOTIDE SEQUENCE [LARGE SCALE GENOMIC DNA]</scope>
    <source>
        <strain evidence="2">DJ / ATCC BAA-1303</strain>
    </source>
</reference>
<dbReference type="OrthoDB" id="6078279at2"/>
<dbReference type="HOGENOM" id="CLU_131913_0_0_6"/>